<dbReference type="FunFam" id="3.40.30.10:FF:000014">
    <property type="entry name" value="Tau class glutathione S-transferase"/>
    <property type="match status" value="1"/>
</dbReference>
<protein>
    <recommendedName>
        <fullName evidence="1">glutathione transferase</fullName>
        <ecNumber evidence="1">2.5.1.18</ecNumber>
    </recommendedName>
</protein>
<evidence type="ECO:0000259" key="6">
    <source>
        <dbReference type="PROSITE" id="PS50405"/>
    </source>
</evidence>
<evidence type="ECO:0000256" key="1">
    <source>
        <dbReference type="ARBA" id="ARBA00012452"/>
    </source>
</evidence>
<dbReference type="GO" id="GO:0004364">
    <property type="term" value="F:glutathione transferase activity"/>
    <property type="evidence" value="ECO:0007669"/>
    <property type="project" value="UniProtKB-EC"/>
</dbReference>
<evidence type="ECO:0000313" key="8">
    <source>
        <dbReference type="Proteomes" id="UP001324115"/>
    </source>
</evidence>
<evidence type="ECO:0000256" key="3">
    <source>
        <dbReference type="ARBA" id="ARBA00047960"/>
    </source>
</evidence>
<dbReference type="EMBL" id="JAXUIC010000010">
    <property type="protein sequence ID" value="KAK4567607.1"/>
    <property type="molecule type" value="Genomic_DNA"/>
</dbReference>
<comment type="similarity">
    <text evidence="4">Belongs to the GST superfamily.</text>
</comment>
<sequence>MAEVKLIGTSQSLNCIRIEWALKLKGVEYELIEEDLLNKSPLLLKYNPVHKKVPVLLHHGKPIAESHVILEYIDETWKNNPLLPADPYERSMARFWAKFSDEKCIFGAYEAAWLEEGEEKQKAIQSAQELLAILEKQIEGKKYFGGGVIGFLDLVVGWIPRWLNAMEEVGSIKLLDAERFPSLHEWSQNFIANPVIKELIPPQEKLVNYFNFGISYRRSLAVAKP</sequence>
<dbReference type="SFLD" id="SFLDS00019">
    <property type="entry name" value="Glutathione_Transferase_(cytos"/>
    <property type="match status" value="1"/>
</dbReference>
<dbReference type="AlphaFoldDB" id="A0AAN7IEE5"/>
<proteinExistence type="inferred from homology"/>
<dbReference type="SFLD" id="SFLDG00358">
    <property type="entry name" value="Main_(cytGST)"/>
    <property type="match status" value="1"/>
</dbReference>
<dbReference type="PROSITE" id="PS50405">
    <property type="entry name" value="GST_CTER"/>
    <property type="match status" value="1"/>
</dbReference>
<dbReference type="SUPFAM" id="SSF47616">
    <property type="entry name" value="GST C-terminal domain-like"/>
    <property type="match status" value="1"/>
</dbReference>
<reference evidence="7 8" key="1">
    <citation type="journal article" date="2023" name="G3 (Bethesda)">
        <title>A haplotype-resolved chromosome-scale genome for Quercus rubra L. provides insights into the genetics of adaptive traits for red oak species.</title>
        <authorList>
            <person name="Kapoor B."/>
            <person name="Jenkins J."/>
            <person name="Schmutz J."/>
            <person name="Zhebentyayeva T."/>
            <person name="Kuelheim C."/>
            <person name="Coggeshall M."/>
            <person name="Heim C."/>
            <person name="Lasky J.R."/>
            <person name="Leites L."/>
            <person name="Islam-Faridi N."/>
            <person name="Romero-Severson J."/>
            <person name="DeLeo V.L."/>
            <person name="Lucas S.M."/>
            <person name="Lazic D."/>
            <person name="Gailing O."/>
            <person name="Carlson J."/>
            <person name="Staton M."/>
        </authorList>
    </citation>
    <scope>NUCLEOTIDE SEQUENCE [LARGE SCALE GENOMIC DNA]</scope>
    <source>
        <strain evidence="7">Pseudo-F2</strain>
    </source>
</reference>
<gene>
    <name evidence="7" type="ORF">RGQ29_003389</name>
</gene>
<dbReference type="EC" id="2.5.1.18" evidence="1"/>
<feature type="domain" description="GST C-terminal" evidence="6">
    <location>
        <begin position="86"/>
        <end position="210"/>
    </location>
</feature>
<evidence type="ECO:0000259" key="5">
    <source>
        <dbReference type="PROSITE" id="PS50404"/>
    </source>
</evidence>
<dbReference type="InterPro" id="IPR036282">
    <property type="entry name" value="Glutathione-S-Trfase_C_sf"/>
</dbReference>
<dbReference type="Proteomes" id="UP001324115">
    <property type="component" value="Unassembled WGS sequence"/>
</dbReference>
<dbReference type="FunFam" id="1.20.1050.10:FF:000012">
    <property type="entry name" value="Tau class glutathione S-transferase"/>
    <property type="match status" value="1"/>
</dbReference>
<dbReference type="InterPro" id="IPR045073">
    <property type="entry name" value="Omega/Tau-like"/>
</dbReference>
<comment type="caution">
    <text evidence="7">The sequence shown here is derived from an EMBL/GenBank/DDBJ whole genome shotgun (WGS) entry which is preliminary data.</text>
</comment>
<dbReference type="InterPro" id="IPR036249">
    <property type="entry name" value="Thioredoxin-like_sf"/>
</dbReference>
<dbReference type="PROSITE" id="PS50404">
    <property type="entry name" value="GST_NTER"/>
    <property type="match status" value="1"/>
</dbReference>
<comment type="catalytic activity">
    <reaction evidence="3">
        <text>RX + glutathione = an S-substituted glutathione + a halide anion + H(+)</text>
        <dbReference type="Rhea" id="RHEA:16437"/>
        <dbReference type="ChEBI" id="CHEBI:15378"/>
        <dbReference type="ChEBI" id="CHEBI:16042"/>
        <dbReference type="ChEBI" id="CHEBI:17792"/>
        <dbReference type="ChEBI" id="CHEBI:57925"/>
        <dbReference type="ChEBI" id="CHEBI:90779"/>
        <dbReference type="EC" id="2.5.1.18"/>
    </reaction>
</comment>
<feature type="domain" description="GST N-terminal" evidence="5">
    <location>
        <begin position="2"/>
        <end position="81"/>
    </location>
</feature>
<dbReference type="PANTHER" id="PTHR11260:SF614">
    <property type="entry name" value="GLUTATHIONE S-TRANSFERASE"/>
    <property type="match status" value="1"/>
</dbReference>
<dbReference type="InterPro" id="IPR040079">
    <property type="entry name" value="Glutathione_S-Trfase"/>
</dbReference>
<dbReference type="InterPro" id="IPR010987">
    <property type="entry name" value="Glutathione-S-Trfase_C-like"/>
</dbReference>
<keyword evidence="8" id="KW-1185">Reference proteome</keyword>
<name>A0AAN7IEE5_QUERU</name>
<dbReference type="GO" id="GO:0006749">
    <property type="term" value="P:glutathione metabolic process"/>
    <property type="evidence" value="ECO:0007669"/>
    <property type="project" value="InterPro"/>
</dbReference>
<dbReference type="Gene3D" id="3.40.30.10">
    <property type="entry name" value="Glutaredoxin"/>
    <property type="match status" value="1"/>
</dbReference>
<dbReference type="GO" id="GO:0005737">
    <property type="term" value="C:cytoplasm"/>
    <property type="evidence" value="ECO:0007669"/>
    <property type="project" value="TreeGrafter"/>
</dbReference>
<evidence type="ECO:0000256" key="2">
    <source>
        <dbReference type="ARBA" id="ARBA00022679"/>
    </source>
</evidence>
<dbReference type="InterPro" id="IPR004046">
    <property type="entry name" value="GST_C"/>
</dbReference>
<dbReference type="CDD" id="cd03058">
    <property type="entry name" value="GST_N_Tau"/>
    <property type="match status" value="1"/>
</dbReference>
<dbReference type="SUPFAM" id="SSF52833">
    <property type="entry name" value="Thioredoxin-like"/>
    <property type="match status" value="1"/>
</dbReference>
<evidence type="ECO:0000256" key="4">
    <source>
        <dbReference type="RuleBase" id="RU003494"/>
    </source>
</evidence>
<organism evidence="7 8">
    <name type="scientific">Quercus rubra</name>
    <name type="common">Northern red oak</name>
    <name type="synonym">Quercus borealis</name>
    <dbReference type="NCBI Taxonomy" id="3512"/>
    <lineage>
        <taxon>Eukaryota</taxon>
        <taxon>Viridiplantae</taxon>
        <taxon>Streptophyta</taxon>
        <taxon>Embryophyta</taxon>
        <taxon>Tracheophyta</taxon>
        <taxon>Spermatophyta</taxon>
        <taxon>Magnoliopsida</taxon>
        <taxon>eudicotyledons</taxon>
        <taxon>Gunneridae</taxon>
        <taxon>Pentapetalae</taxon>
        <taxon>rosids</taxon>
        <taxon>fabids</taxon>
        <taxon>Fagales</taxon>
        <taxon>Fagaceae</taxon>
        <taxon>Quercus</taxon>
    </lineage>
</organism>
<dbReference type="Pfam" id="PF02798">
    <property type="entry name" value="GST_N"/>
    <property type="match status" value="1"/>
</dbReference>
<keyword evidence="2" id="KW-0808">Transferase</keyword>
<dbReference type="PANTHER" id="PTHR11260">
    <property type="entry name" value="GLUTATHIONE S-TRANSFERASE, GST, SUPERFAMILY, GST DOMAIN CONTAINING"/>
    <property type="match status" value="1"/>
</dbReference>
<accession>A0AAN7IEE5</accession>
<dbReference type="SFLD" id="SFLDG01152">
    <property type="entry name" value="Main.3:_Omega-_and_Tau-like"/>
    <property type="match status" value="1"/>
</dbReference>
<dbReference type="InterPro" id="IPR004045">
    <property type="entry name" value="Glutathione_S-Trfase_N"/>
</dbReference>
<dbReference type="Gene3D" id="1.20.1050.10">
    <property type="match status" value="1"/>
</dbReference>
<dbReference type="CDD" id="cd03185">
    <property type="entry name" value="GST_C_Tau"/>
    <property type="match status" value="1"/>
</dbReference>
<dbReference type="Pfam" id="PF00043">
    <property type="entry name" value="GST_C"/>
    <property type="match status" value="1"/>
</dbReference>
<dbReference type="InterPro" id="IPR045074">
    <property type="entry name" value="GST_C_Tau"/>
</dbReference>
<evidence type="ECO:0000313" key="7">
    <source>
        <dbReference type="EMBL" id="KAK4567607.1"/>
    </source>
</evidence>